<dbReference type="GO" id="GO:0016020">
    <property type="term" value="C:membrane"/>
    <property type="evidence" value="ECO:0007669"/>
    <property type="project" value="UniProtKB-SubCell"/>
</dbReference>
<feature type="transmembrane region" description="Helical" evidence="6">
    <location>
        <begin position="237"/>
        <end position="257"/>
    </location>
</feature>
<dbReference type="EC" id="3.6.3.-" evidence="8"/>
<comment type="caution">
    <text evidence="8">The sequence shown here is derived from an EMBL/GenBank/DDBJ whole genome shotgun (WGS) entry which is preliminary data.</text>
</comment>
<dbReference type="InterPro" id="IPR013525">
    <property type="entry name" value="ABC2_TM"/>
</dbReference>
<dbReference type="InterPro" id="IPR050352">
    <property type="entry name" value="ABCG_transporters"/>
</dbReference>
<dbReference type="PATRIC" id="fig|28037.216.peg.208"/>
<name>A0A0F2E8H0_9STRE</name>
<keyword evidence="8" id="KW-0378">Hydrolase</keyword>
<feature type="domain" description="ABC-2 type transporter transmembrane" evidence="7">
    <location>
        <begin position="22"/>
        <end position="217"/>
    </location>
</feature>
<gene>
    <name evidence="8" type="ORF">TZ94_00219</name>
</gene>
<dbReference type="OrthoDB" id="3227969at2"/>
<evidence type="ECO:0000313" key="8">
    <source>
        <dbReference type="EMBL" id="KJQ78101.1"/>
    </source>
</evidence>
<dbReference type="Proteomes" id="UP000033489">
    <property type="component" value="Unassembled WGS sequence"/>
</dbReference>
<dbReference type="AlphaFoldDB" id="A0A0F2E8H0"/>
<dbReference type="PANTHER" id="PTHR48041:SF139">
    <property type="entry name" value="PROTEIN SCARLET"/>
    <property type="match status" value="1"/>
</dbReference>
<feature type="transmembrane region" description="Helical" evidence="6">
    <location>
        <begin position="102"/>
        <end position="126"/>
    </location>
</feature>
<keyword evidence="4 6" id="KW-1133">Transmembrane helix</keyword>
<dbReference type="GO" id="GO:0140359">
    <property type="term" value="F:ABC-type transporter activity"/>
    <property type="evidence" value="ECO:0007669"/>
    <property type="project" value="InterPro"/>
</dbReference>
<keyword evidence="5 6" id="KW-0472">Membrane</keyword>
<evidence type="ECO:0000256" key="1">
    <source>
        <dbReference type="ARBA" id="ARBA00004141"/>
    </source>
</evidence>
<evidence type="ECO:0000256" key="2">
    <source>
        <dbReference type="ARBA" id="ARBA00022448"/>
    </source>
</evidence>
<keyword evidence="2" id="KW-0813">Transport</keyword>
<sequence>MNYASNKEQILIYLGKFKRNFLNSNGWYSFISTAIIALITCIVAGKDGFSTGLGAEVKSTSFIIVCACIWIGVFNSITLICKERDIIKHEYRGGMNLSSYMFAHMLFQALVSLIQAIIFSSILFLFYHNSISEFKTIFDNDSLRFISYFLTIFLTIYSADALGLFVSSIVKNVEKAMTVMPFVILLQFLFAGNIPLNGFLQFLSYFTLSRYSFDGLLDLAGFKEGGSFFSTSTKVQVNLIVAWILLVAFSILLAYLASKLLKSVEKDTRG</sequence>
<accession>A0A0F2E8H0</accession>
<feature type="transmembrane region" description="Helical" evidence="6">
    <location>
        <begin position="26"/>
        <end position="45"/>
    </location>
</feature>
<dbReference type="Pfam" id="PF01061">
    <property type="entry name" value="ABC2_membrane"/>
    <property type="match status" value="1"/>
</dbReference>
<keyword evidence="8" id="KW-0547">Nucleotide-binding</keyword>
<evidence type="ECO:0000313" key="9">
    <source>
        <dbReference type="Proteomes" id="UP000033489"/>
    </source>
</evidence>
<comment type="subcellular location">
    <subcellularLocation>
        <location evidence="1">Membrane</location>
        <topology evidence="1">Multi-pass membrane protein</topology>
    </subcellularLocation>
</comment>
<dbReference type="RefSeq" id="WP_045613393.1">
    <property type="nucleotide sequence ID" value="NZ_JYGT01000004.1"/>
</dbReference>
<protein>
    <submittedName>
        <fullName evidence="8">ABC transporter ATP-binding/permease protein</fullName>
        <ecNumber evidence="8">3.6.3.-</ecNumber>
    </submittedName>
</protein>
<keyword evidence="3 6" id="KW-0812">Transmembrane</keyword>
<evidence type="ECO:0000256" key="6">
    <source>
        <dbReference type="SAM" id="Phobius"/>
    </source>
</evidence>
<feature type="transmembrane region" description="Helical" evidence="6">
    <location>
        <begin position="60"/>
        <end position="81"/>
    </location>
</feature>
<dbReference type="PANTHER" id="PTHR48041">
    <property type="entry name" value="ABC TRANSPORTER G FAMILY MEMBER 28"/>
    <property type="match status" value="1"/>
</dbReference>
<feature type="transmembrane region" description="Helical" evidence="6">
    <location>
        <begin position="182"/>
        <end position="206"/>
    </location>
</feature>
<feature type="transmembrane region" description="Helical" evidence="6">
    <location>
        <begin position="146"/>
        <end position="170"/>
    </location>
</feature>
<keyword evidence="8" id="KW-0067">ATP-binding</keyword>
<evidence type="ECO:0000259" key="7">
    <source>
        <dbReference type="Pfam" id="PF01061"/>
    </source>
</evidence>
<evidence type="ECO:0000256" key="3">
    <source>
        <dbReference type="ARBA" id="ARBA00022692"/>
    </source>
</evidence>
<dbReference type="EMBL" id="JYGT01000004">
    <property type="protein sequence ID" value="KJQ78101.1"/>
    <property type="molecule type" value="Genomic_DNA"/>
</dbReference>
<proteinExistence type="predicted"/>
<evidence type="ECO:0000256" key="4">
    <source>
        <dbReference type="ARBA" id="ARBA00022989"/>
    </source>
</evidence>
<reference evidence="8 9" key="1">
    <citation type="submission" date="2015-02" db="EMBL/GenBank/DDBJ databases">
        <title>Evolution of amylase-binding proteins of oral streptococcal species.</title>
        <authorList>
            <person name="Haase E.M."/>
        </authorList>
    </citation>
    <scope>NUCLEOTIDE SEQUENCE [LARGE SCALE GENOMIC DNA]</scope>
    <source>
        <strain evidence="8 9">UC921A</strain>
    </source>
</reference>
<dbReference type="GO" id="GO:0016787">
    <property type="term" value="F:hydrolase activity"/>
    <property type="evidence" value="ECO:0007669"/>
    <property type="project" value="UniProtKB-KW"/>
</dbReference>
<evidence type="ECO:0000256" key="5">
    <source>
        <dbReference type="ARBA" id="ARBA00023136"/>
    </source>
</evidence>
<dbReference type="GO" id="GO:0005524">
    <property type="term" value="F:ATP binding"/>
    <property type="evidence" value="ECO:0007669"/>
    <property type="project" value="UniProtKB-KW"/>
</dbReference>
<organism evidence="8 9">
    <name type="scientific">Streptococcus infantis</name>
    <dbReference type="NCBI Taxonomy" id="68892"/>
    <lineage>
        <taxon>Bacteria</taxon>
        <taxon>Bacillati</taxon>
        <taxon>Bacillota</taxon>
        <taxon>Bacilli</taxon>
        <taxon>Lactobacillales</taxon>
        <taxon>Streptococcaceae</taxon>
        <taxon>Streptococcus</taxon>
    </lineage>
</organism>